<feature type="repeat" description="ANK" evidence="3">
    <location>
        <begin position="233"/>
        <end position="265"/>
    </location>
</feature>
<dbReference type="Pfam" id="PF12796">
    <property type="entry name" value="Ank_2"/>
    <property type="match status" value="3"/>
</dbReference>
<name>A0A484GGI4_SOUCH</name>
<dbReference type="AlphaFoldDB" id="A0A484GGI4"/>
<dbReference type="SUPFAM" id="SSF47986">
    <property type="entry name" value="DEATH domain"/>
    <property type="match status" value="1"/>
</dbReference>
<dbReference type="SUPFAM" id="SSF48403">
    <property type="entry name" value="Ankyrin repeat"/>
    <property type="match status" value="1"/>
</dbReference>
<evidence type="ECO:0000256" key="1">
    <source>
        <dbReference type="ARBA" id="ARBA00022737"/>
    </source>
</evidence>
<dbReference type="SMART" id="SM00248">
    <property type="entry name" value="ANK"/>
    <property type="match status" value="9"/>
</dbReference>
<feature type="repeat" description="ANK" evidence="3">
    <location>
        <begin position="299"/>
        <end position="331"/>
    </location>
</feature>
<feature type="repeat" description="ANK" evidence="3">
    <location>
        <begin position="133"/>
        <end position="165"/>
    </location>
</feature>
<evidence type="ECO:0000256" key="3">
    <source>
        <dbReference type="PROSITE-ProRule" id="PRU00023"/>
    </source>
</evidence>
<proteinExistence type="predicted"/>
<sequence length="588" mass="66003">MEPGRRAPGRREAARGLLLGEATAAKGFWEDLRGATARSWRGLARIPKQERPRREEATAEHEFLLPNERSFQNAAKSNNLELMEKLFEKKVNMNAVNNMNRTALPFAVGTGHLSAVDFLLNHKARGVLLVRKHGLTVIHPASWSGSLEIMLMLVRAGADQRAKNQDGMNALHFGAQSNMGIVEYLIQDLHLTDLDQPDEKGRKPFLLAAEWGHIEMIEKLIFLNLHTSEKDKNGETPFFLAVEGGHEECSKVLLASGSDINIPSELDISALQIATRNSHASFVSFLFSENVDLHQKVEPKESPLHLAVINNSITVVNSLLSAQHDIDILNQRSQAPLHVAADLGSVELVETLRKAGSDLRLLTNLWRHKALRGPPALNSTSIWISTPAILPAKEHGENIKDPSTSFTLTFKQDHSQETRHILSLLWHLAYRQLKTNKWQRLARLWNFTDARIRAIEEQWSGQHVPGDVGRRHSVLGRAILTGAHLPTARGGMNMQPQSYGTCVRTEFTVRRCQRLPFVLATGEESFREHGHRALVTQATPVKHLYEELVCVVLPETENINAHHITDPIFSFKQWLVRGIVCMDYAYLP</sequence>
<evidence type="ECO:0000313" key="4">
    <source>
        <dbReference type="EMBL" id="TEA34506.1"/>
    </source>
</evidence>
<dbReference type="PANTHER" id="PTHR24198">
    <property type="entry name" value="ANKYRIN REPEAT AND PROTEIN KINASE DOMAIN-CONTAINING PROTEIN"/>
    <property type="match status" value="1"/>
</dbReference>
<dbReference type="PANTHER" id="PTHR24198:SF165">
    <property type="entry name" value="ANKYRIN REPEAT-CONTAINING PROTEIN-RELATED"/>
    <property type="match status" value="1"/>
</dbReference>
<dbReference type="InterPro" id="IPR036770">
    <property type="entry name" value="Ankyrin_rpt-contain_sf"/>
</dbReference>
<dbReference type="Proteomes" id="UP000295264">
    <property type="component" value="Unassembled WGS sequence"/>
</dbReference>
<protein>
    <submittedName>
        <fullName evidence="4">Uncharacterized protein</fullName>
    </submittedName>
</protein>
<dbReference type="EMBL" id="QWLN02009280">
    <property type="protein sequence ID" value="TEA34506.1"/>
    <property type="molecule type" value="Genomic_DNA"/>
</dbReference>
<dbReference type="InterPro" id="IPR011029">
    <property type="entry name" value="DEATH-like_dom_sf"/>
</dbReference>
<dbReference type="Gene3D" id="1.25.40.20">
    <property type="entry name" value="Ankyrin repeat-containing domain"/>
    <property type="match status" value="2"/>
</dbReference>
<dbReference type="PROSITE" id="PS50088">
    <property type="entry name" value="ANK_REPEAT"/>
    <property type="match status" value="4"/>
</dbReference>
<keyword evidence="5" id="KW-1185">Reference proteome</keyword>
<keyword evidence="1" id="KW-0677">Repeat</keyword>
<evidence type="ECO:0000256" key="2">
    <source>
        <dbReference type="ARBA" id="ARBA00023043"/>
    </source>
</evidence>
<dbReference type="PROSITE" id="PS50297">
    <property type="entry name" value="ANK_REP_REGION"/>
    <property type="match status" value="3"/>
</dbReference>
<organism evidence="4 5">
    <name type="scientific">Sousa chinensis</name>
    <name type="common">Indo-pacific humpbacked dolphin</name>
    <name type="synonym">Steno chinensis</name>
    <dbReference type="NCBI Taxonomy" id="103600"/>
    <lineage>
        <taxon>Eukaryota</taxon>
        <taxon>Metazoa</taxon>
        <taxon>Chordata</taxon>
        <taxon>Craniata</taxon>
        <taxon>Vertebrata</taxon>
        <taxon>Euteleostomi</taxon>
        <taxon>Mammalia</taxon>
        <taxon>Eutheria</taxon>
        <taxon>Laurasiatheria</taxon>
        <taxon>Artiodactyla</taxon>
        <taxon>Whippomorpha</taxon>
        <taxon>Cetacea</taxon>
        <taxon>Odontoceti</taxon>
        <taxon>Delphinidae</taxon>
        <taxon>Sousa</taxon>
    </lineage>
</organism>
<feature type="repeat" description="ANK" evidence="3">
    <location>
        <begin position="332"/>
        <end position="364"/>
    </location>
</feature>
<evidence type="ECO:0000313" key="5">
    <source>
        <dbReference type="Proteomes" id="UP000295264"/>
    </source>
</evidence>
<dbReference type="InterPro" id="IPR002110">
    <property type="entry name" value="Ankyrin_rpt"/>
</dbReference>
<accession>A0A484GGI4</accession>
<keyword evidence="2 3" id="KW-0040">ANK repeat</keyword>
<reference evidence="4 5" key="1">
    <citation type="journal article" date="2018" name="Genomics">
        <title>Molecular footprints of inshore aquatic adaptation in Indo-Pacific humpback dolphin (Sousa chinensis).</title>
        <authorList>
            <person name="Ming Y."/>
            <person name="Jian J."/>
            <person name="Yu F."/>
            <person name="Yu X."/>
            <person name="Wang J."/>
            <person name="Liu W."/>
        </authorList>
    </citation>
    <scope>NUCLEOTIDE SEQUENCE [LARGE SCALE GENOMIC DNA]</scope>
    <source>
        <strain evidence="4">MY-2018</strain>
        <tissue evidence="4">Skin</tissue>
    </source>
</reference>
<gene>
    <name evidence="4" type="ORF">DBR06_SOUSAS10710060</name>
</gene>
<comment type="caution">
    <text evidence="4">The sequence shown here is derived from an EMBL/GenBank/DDBJ whole genome shotgun (WGS) entry which is preliminary data.</text>
</comment>